<feature type="transmembrane region" description="Helical" evidence="1">
    <location>
        <begin position="28"/>
        <end position="49"/>
    </location>
</feature>
<proteinExistence type="predicted"/>
<accession>A0A4Y8S3Y8</accession>
<evidence type="ECO:0000256" key="1">
    <source>
        <dbReference type="SAM" id="Phobius"/>
    </source>
</evidence>
<keyword evidence="3" id="KW-1185">Reference proteome</keyword>
<protein>
    <submittedName>
        <fullName evidence="2">Uncharacterized protein</fullName>
    </submittedName>
</protein>
<dbReference type="Proteomes" id="UP000297540">
    <property type="component" value="Unassembled WGS sequence"/>
</dbReference>
<dbReference type="EMBL" id="SOZE01000046">
    <property type="protein sequence ID" value="TFF33401.1"/>
    <property type="molecule type" value="Genomic_DNA"/>
</dbReference>
<keyword evidence="1" id="KW-0812">Transmembrane</keyword>
<feature type="transmembrane region" description="Helical" evidence="1">
    <location>
        <begin position="81"/>
        <end position="103"/>
    </location>
</feature>
<gene>
    <name evidence="2" type="ORF">E2R66_26065</name>
</gene>
<comment type="caution">
    <text evidence="2">The sequence shown here is derived from an EMBL/GenBank/DDBJ whole genome shotgun (WGS) entry which is preliminary data.</text>
</comment>
<sequence>MPGIVFRITYLSSPYSKRNINTTAIDEIFNSLIPAFIFHSVFILLINLWSHTVDFQFVFNLLIGNNTAKNINQLNVYIGPFLIYMLLNIAVNFVAAYFFRGYVLKTRLYKKYPFLGIYNKWYYILKPLASEEEKISVWLDILVETKHESIIYRGFLTDFWLDKDGSIKELHMEDVRRRVLAKDTQEFETTLQEIVQTTDVAGIADNDTRQTDEEFVFQPKSAAMVDERYYYIPGELFIIKYDDVKNMNITYFEEQIYTIPLIEQENKG</sequence>
<evidence type="ECO:0000313" key="2">
    <source>
        <dbReference type="EMBL" id="TFF33401.1"/>
    </source>
</evidence>
<dbReference type="AlphaFoldDB" id="A0A4Y8S3Y8"/>
<evidence type="ECO:0000313" key="3">
    <source>
        <dbReference type="Proteomes" id="UP000297540"/>
    </source>
</evidence>
<keyword evidence="1" id="KW-0472">Membrane</keyword>
<keyword evidence="1" id="KW-1133">Transmembrane helix</keyword>
<organism evidence="2 3">
    <name type="scientific">Mucilaginibacter psychrotolerans</name>
    <dbReference type="NCBI Taxonomy" id="1524096"/>
    <lineage>
        <taxon>Bacteria</taxon>
        <taxon>Pseudomonadati</taxon>
        <taxon>Bacteroidota</taxon>
        <taxon>Sphingobacteriia</taxon>
        <taxon>Sphingobacteriales</taxon>
        <taxon>Sphingobacteriaceae</taxon>
        <taxon>Mucilaginibacter</taxon>
    </lineage>
</organism>
<reference evidence="2 3" key="1">
    <citation type="journal article" date="2017" name="Int. J. Syst. Evol. Microbiol.">
        <title>Mucilaginibacterpsychrotolerans sp. nov., isolated from peatlands.</title>
        <authorList>
            <person name="Deng Y."/>
            <person name="Shen L."/>
            <person name="Xu B."/>
            <person name="Liu Y."/>
            <person name="Gu Z."/>
            <person name="Liu H."/>
            <person name="Zhou Y."/>
        </authorList>
    </citation>
    <scope>NUCLEOTIDE SEQUENCE [LARGE SCALE GENOMIC DNA]</scope>
    <source>
        <strain evidence="2 3">NH7-4</strain>
    </source>
</reference>
<name>A0A4Y8S3Y8_9SPHI</name>